<dbReference type="SMART" id="SM00248">
    <property type="entry name" value="ANK"/>
    <property type="match status" value="3"/>
</dbReference>
<dbReference type="InterPro" id="IPR002110">
    <property type="entry name" value="Ankyrin_rpt"/>
</dbReference>
<dbReference type="EMBL" id="GEBQ01025682">
    <property type="protein sequence ID" value="JAT14295.1"/>
    <property type="molecule type" value="Transcribed_RNA"/>
</dbReference>
<sequence length="122" mass="13704">MMFPLHDAVHRGSVEDLELLLNKNNCDIECKEDITKLTPLYLAVKKDFKAAVLILLTKGAKVNVTDAYARTPLIYALDHCYIDLVECLIQHGADVNQVDQWDSTPLQTAVQHFDPGVKLLLD</sequence>
<feature type="repeat" description="ANK" evidence="3">
    <location>
        <begin position="35"/>
        <end position="67"/>
    </location>
</feature>
<dbReference type="PROSITE" id="PS50297">
    <property type="entry name" value="ANK_REP_REGION"/>
    <property type="match status" value="2"/>
</dbReference>
<dbReference type="Pfam" id="PF12796">
    <property type="entry name" value="Ank_2"/>
    <property type="match status" value="1"/>
</dbReference>
<dbReference type="SUPFAM" id="SSF48403">
    <property type="entry name" value="Ankyrin repeat"/>
    <property type="match status" value="1"/>
</dbReference>
<accession>A0A1B6KS93</accession>
<dbReference type="PANTHER" id="PTHR24198:SF165">
    <property type="entry name" value="ANKYRIN REPEAT-CONTAINING PROTEIN-RELATED"/>
    <property type="match status" value="1"/>
</dbReference>
<dbReference type="AlphaFoldDB" id="A0A1B6KS93"/>
<protein>
    <submittedName>
        <fullName evidence="4">Uncharacterized protein</fullName>
    </submittedName>
</protein>
<evidence type="ECO:0000256" key="1">
    <source>
        <dbReference type="ARBA" id="ARBA00022737"/>
    </source>
</evidence>
<dbReference type="Gene3D" id="1.25.40.20">
    <property type="entry name" value="Ankyrin repeat-containing domain"/>
    <property type="match status" value="1"/>
</dbReference>
<gene>
    <name evidence="4" type="ORF">g.53507</name>
</gene>
<dbReference type="InterPro" id="IPR036770">
    <property type="entry name" value="Ankyrin_rpt-contain_sf"/>
</dbReference>
<evidence type="ECO:0000256" key="3">
    <source>
        <dbReference type="PROSITE-ProRule" id="PRU00023"/>
    </source>
</evidence>
<feature type="non-terminal residue" evidence="4">
    <location>
        <position position="122"/>
    </location>
</feature>
<keyword evidence="1" id="KW-0677">Repeat</keyword>
<organism evidence="4">
    <name type="scientific">Graphocephala atropunctata</name>
    <dbReference type="NCBI Taxonomy" id="36148"/>
    <lineage>
        <taxon>Eukaryota</taxon>
        <taxon>Metazoa</taxon>
        <taxon>Ecdysozoa</taxon>
        <taxon>Arthropoda</taxon>
        <taxon>Hexapoda</taxon>
        <taxon>Insecta</taxon>
        <taxon>Pterygota</taxon>
        <taxon>Neoptera</taxon>
        <taxon>Paraneoptera</taxon>
        <taxon>Hemiptera</taxon>
        <taxon>Auchenorrhyncha</taxon>
        <taxon>Membracoidea</taxon>
        <taxon>Cicadellidae</taxon>
        <taxon>Cicadellinae</taxon>
        <taxon>Cicadellini</taxon>
        <taxon>Graphocephala</taxon>
    </lineage>
</organism>
<feature type="repeat" description="ANK" evidence="3">
    <location>
        <begin position="68"/>
        <end position="100"/>
    </location>
</feature>
<keyword evidence="2 3" id="KW-0040">ANK repeat</keyword>
<dbReference type="PROSITE" id="PS50088">
    <property type="entry name" value="ANK_REPEAT"/>
    <property type="match status" value="2"/>
</dbReference>
<evidence type="ECO:0000313" key="4">
    <source>
        <dbReference type="EMBL" id="JAT14295.1"/>
    </source>
</evidence>
<dbReference type="PANTHER" id="PTHR24198">
    <property type="entry name" value="ANKYRIN REPEAT AND PROTEIN KINASE DOMAIN-CONTAINING PROTEIN"/>
    <property type="match status" value="1"/>
</dbReference>
<name>A0A1B6KS93_9HEMI</name>
<proteinExistence type="predicted"/>
<reference evidence="4" key="1">
    <citation type="submission" date="2015-11" db="EMBL/GenBank/DDBJ databases">
        <title>De novo transcriptome assembly of four potential Pierce s Disease insect vectors from Arizona vineyards.</title>
        <authorList>
            <person name="Tassone E.E."/>
        </authorList>
    </citation>
    <scope>NUCLEOTIDE SEQUENCE</scope>
</reference>
<evidence type="ECO:0000256" key="2">
    <source>
        <dbReference type="ARBA" id="ARBA00023043"/>
    </source>
</evidence>